<dbReference type="OrthoDB" id="1703439at2759"/>
<reference evidence="14" key="2">
    <citation type="submission" date="2025-08" db="UniProtKB">
        <authorList>
            <consortium name="RefSeq"/>
        </authorList>
    </citation>
    <scope>IDENTIFICATION</scope>
    <source>
        <tissue evidence="14">Leaf</tissue>
    </source>
</reference>
<feature type="region of interest" description="Disordered" evidence="11">
    <location>
        <begin position="255"/>
        <end position="284"/>
    </location>
</feature>
<feature type="coiled-coil region" evidence="10">
    <location>
        <begin position="1473"/>
        <end position="1542"/>
    </location>
</feature>
<feature type="compositionally biased region" description="Basic and acidic residues" evidence="11">
    <location>
        <begin position="1187"/>
        <end position="1209"/>
    </location>
</feature>
<evidence type="ECO:0000256" key="3">
    <source>
        <dbReference type="ARBA" id="ARBA00022475"/>
    </source>
</evidence>
<feature type="compositionally biased region" description="Basic and acidic residues" evidence="11">
    <location>
        <begin position="202"/>
        <end position="221"/>
    </location>
</feature>
<dbReference type="RefSeq" id="XP_016499192.1">
    <property type="nucleotide sequence ID" value="XM_016643706.2"/>
</dbReference>
<keyword evidence="7 10" id="KW-0175">Coiled coil</keyword>
<accession>A0A1S4CD99</accession>
<keyword evidence="6 12" id="KW-1133">Transmembrane helix</keyword>
<feature type="compositionally biased region" description="Basic and acidic residues" evidence="11">
    <location>
        <begin position="805"/>
        <end position="823"/>
    </location>
</feature>
<feature type="region of interest" description="Disordered" evidence="11">
    <location>
        <begin position="1"/>
        <end position="128"/>
    </location>
</feature>
<feature type="region of interest" description="Disordered" evidence="11">
    <location>
        <begin position="1723"/>
        <end position="1744"/>
    </location>
</feature>
<evidence type="ECO:0000256" key="6">
    <source>
        <dbReference type="ARBA" id="ARBA00022989"/>
    </source>
</evidence>
<dbReference type="KEGG" id="nta:107817823"/>
<dbReference type="GO" id="GO:0005886">
    <property type="term" value="C:plasma membrane"/>
    <property type="evidence" value="ECO:0007669"/>
    <property type="project" value="UniProtKB-SubCell"/>
</dbReference>
<evidence type="ECO:0000313" key="13">
    <source>
        <dbReference type="Proteomes" id="UP000790787"/>
    </source>
</evidence>
<keyword evidence="13" id="KW-1185">Reference proteome</keyword>
<sequence>MSVDAEFPYGPSILTDEKLPEVGNSAAPCQNSSSNDAVVFTKETSNCPADNGQMKRNTVSEITGIEEMSGESGGSDKSNDDEKLSKGCAEDAKADGNNEDKLQSDQSENAENADSDGQGAPSMVTEIKGVSEIGGDFKGDVQLVCEESGQTAASTVIEIQAVEEIKGESTGSRKNDKSVDAEETDMNSSMAVNPVIETVGMEEMRGESSDPRRSNDDRSEESGEAENADSSCQRAPHSAMEMTALEKMGCLSSFVENSSGDRSQCDQSENAKNEDINGQEPPNMVTKIKGINEIGGDSDGDVKLACEESADTEKVESNGQASPSTVTEITAIEEIRPESNGLSKIDESVDAEKAGSNNSLSTDIVTEINELEDESNGAEKINNFSEITGIQVESNGAGEISDDKLACQESTNTEKGGDSNGDVKLVCEESSDTEKVESNSQAASSTVTEITTTEEIRPESNGLSKIDESVDVEKAGSNNSLPTDIVTEINELEDESNGAEKINNFSEITGIQVESNGAEEISDDKLACQESTNTEKGGDSNGDVKLVCEESSDTKKVESNIQAAPSTVTEITTIEEIRPESNGLSKIDESVDVEKSGSNNSLATNIVTEINGLEDESNGAEKINNVSEITGIQVESNGAEEISDDKLACQESTNTEKGGDSDGDVKLVCEESSDIGKVESNGQAAPSTVTEITAIEEIRPESNGLSKINESVDAEKAGSNSSLATDIVTEINGLEDESNGAEKINNVSEITGIQVESNGAEEISDDKLACQESKHTENADSQIQSVSNVVSEIKGTEDIEGESDVAEKRTDGNSTCGERKDAEAMNSGSPVYTGVDSVTSGKESTNNPVNDVQNVHNTVFETKCNEEIGSASNGDKDIDDKVMHQRDEESERLQSDGLASDGMSSDAEFSRDLCILADARLSEVENSFTSISRDMSSNDAIAWGNETCDSCISHGQSPVGMVQETIGKEVECESNGVDRSGDDKLMCEEIEDGKRFNCSSLAAEGMSCNAEFSQSLSTFADSNFSEVGNYCASSTKDMSSNDAFGAKNEALYNCADDSQLGPNLVREGSGVENLEGVSNGADNSINNGILYENCADTEKSHIGSDNVGVHGDAEVPIDQSVLADVKLCEVGNSSASSIKDVCRDVVSGNTLNEPVHDSKMVPMPNTAIEFTGIKKEEGESSVADQTSDDKFLHESEDAEKPPSTNIDERMSGNAEICHDQATLADLELSVAGNTSAPSTRDVPSNDAVTFGNETLTRPIEIDQESANMSIEIAGAEETGGGSDRSNDDKLMCEQGGDAEISSTSDLLTTSAECSSVDAVAVRDMNASAAKGFNFLIRMPRFDDEKLRECIRVAELNVDEKTQHRDAFRQKIRNKRANCQTHGAEFEAAKTQERDARKQVRTKRAEISTLQDVIDKAKNAVAIDEIDNRICNMEHIIGHETLPLKEEKLLIREIKQLKQLRGQISSNIGRQDEVQKALDERDVNEEQLRILKKELDNLKIKASKAETIAMAASRKYEDESRKLKELQAQFKAADDIRQEAYEELRNLKKGFYEKNVHFRTYKDEATLASDHARKREMEALNHLCVNQVERYMELWNKNAEFRKEYIRCNTRSTLRRFGTLDGRTLGPDEEPTVLPSYMEQRVARLVARVDKVNFVSQAPVSQQEKQAVLLKDEIKDDKITLQAAEKMNPIEKMKEEAPKPIQREMSVVDEPKEAEQLQTAQELEAARKEEEQRKREEAARLKEQRRLEEIAKAKEALERKKRNAEKAQLRAELRAQKEEEQRLKEKEKRLRKKERKKGAVGETQTETNDGETALVSTSPRETVKEPEAAENPQTTTKKPQKPSQYTKQIKTKSTIPPPLRNRSRRKLQQWIWLTISCLVVIALFFLGNIGFFTNLKQRGSPRF</sequence>
<dbReference type="STRING" id="4097.A0A1S4CD99"/>
<evidence type="ECO:0000256" key="4">
    <source>
        <dbReference type="ARBA" id="ARBA00022692"/>
    </source>
</evidence>
<dbReference type="OMA" id="RNKRANC"/>
<evidence type="ECO:0000256" key="10">
    <source>
        <dbReference type="SAM" id="Coils"/>
    </source>
</evidence>
<feature type="compositionally biased region" description="Polar residues" evidence="11">
    <location>
        <begin position="826"/>
        <end position="854"/>
    </location>
</feature>
<feature type="compositionally biased region" description="Basic residues" evidence="11">
    <location>
        <begin position="1788"/>
        <end position="1797"/>
    </location>
</feature>
<feature type="region of interest" description="Disordered" evidence="11">
    <location>
        <begin position="1776"/>
        <end position="1860"/>
    </location>
</feature>
<evidence type="ECO:0000256" key="5">
    <source>
        <dbReference type="ARBA" id="ARBA00022824"/>
    </source>
</evidence>
<evidence type="ECO:0000256" key="11">
    <source>
        <dbReference type="SAM" id="MobiDB-lite"/>
    </source>
</evidence>
<feature type="region of interest" description="Disordered" evidence="11">
    <location>
        <begin position="1174"/>
        <end position="1209"/>
    </location>
</feature>
<feature type="region of interest" description="Disordered" evidence="11">
    <location>
        <begin position="884"/>
        <end position="904"/>
    </location>
</feature>
<dbReference type="PaxDb" id="4097-A0A1S4CD99"/>
<feature type="region of interest" description="Disordered" evidence="11">
    <location>
        <begin position="794"/>
        <end position="854"/>
    </location>
</feature>
<keyword evidence="8 12" id="KW-0472">Membrane</keyword>
<feature type="transmembrane region" description="Helical" evidence="12">
    <location>
        <begin position="1869"/>
        <end position="1891"/>
    </location>
</feature>
<gene>
    <name evidence="14" type="primary">LOC107817823</name>
</gene>
<evidence type="ECO:0000256" key="9">
    <source>
        <dbReference type="ARBA" id="ARBA00038080"/>
    </source>
</evidence>
<organism evidence="13 14">
    <name type="scientific">Nicotiana tabacum</name>
    <name type="common">Common tobacco</name>
    <dbReference type="NCBI Taxonomy" id="4097"/>
    <lineage>
        <taxon>Eukaryota</taxon>
        <taxon>Viridiplantae</taxon>
        <taxon>Streptophyta</taxon>
        <taxon>Embryophyta</taxon>
        <taxon>Tracheophyta</taxon>
        <taxon>Spermatophyta</taxon>
        <taxon>Magnoliopsida</taxon>
        <taxon>eudicotyledons</taxon>
        <taxon>Gunneridae</taxon>
        <taxon>Pentapetalae</taxon>
        <taxon>asterids</taxon>
        <taxon>lamiids</taxon>
        <taxon>Solanales</taxon>
        <taxon>Solanaceae</taxon>
        <taxon>Nicotianoideae</taxon>
        <taxon>Nicotianeae</taxon>
        <taxon>Nicotiana</taxon>
    </lineage>
</organism>
<dbReference type="SMR" id="A0A1S4CD99"/>
<proteinExistence type="inferred from homology"/>
<reference evidence="13" key="1">
    <citation type="journal article" date="2014" name="Nat. Commun.">
        <title>The tobacco genome sequence and its comparison with those of tomato and potato.</title>
        <authorList>
            <person name="Sierro N."/>
            <person name="Battey J.N."/>
            <person name="Ouadi S."/>
            <person name="Bakaher N."/>
            <person name="Bovet L."/>
            <person name="Willig A."/>
            <person name="Goepfert S."/>
            <person name="Peitsch M.C."/>
            <person name="Ivanov N.V."/>
        </authorList>
    </citation>
    <scope>NUCLEOTIDE SEQUENCE [LARGE SCALE GENOMIC DNA]</scope>
</reference>
<dbReference type="GO" id="GO:0005789">
    <property type="term" value="C:endoplasmic reticulum membrane"/>
    <property type="evidence" value="ECO:0007669"/>
    <property type="project" value="UniProtKB-SubCell"/>
</dbReference>
<dbReference type="RefSeq" id="XP_016499192.1">
    <property type="nucleotide sequence ID" value="XM_016643706.1"/>
</dbReference>
<dbReference type="PANTHER" id="PTHR32219">
    <property type="entry name" value="RNA-BINDING PROTEIN YLMH-RELATED"/>
    <property type="match status" value="1"/>
</dbReference>
<feature type="compositionally biased region" description="Basic and acidic residues" evidence="11">
    <location>
        <begin position="77"/>
        <end position="103"/>
    </location>
</feature>
<feature type="compositionally biased region" description="Polar residues" evidence="11">
    <location>
        <begin position="255"/>
        <end position="268"/>
    </location>
</feature>
<evidence type="ECO:0000256" key="8">
    <source>
        <dbReference type="ARBA" id="ARBA00023136"/>
    </source>
</evidence>
<evidence type="ECO:0000256" key="7">
    <source>
        <dbReference type="ARBA" id="ARBA00023054"/>
    </source>
</evidence>
<keyword evidence="3" id="KW-1003">Cell membrane</keyword>
<keyword evidence="4 12" id="KW-0812">Transmembrane</keyword>
<dbReference type="Proteomes" id="UP000790787">
    <property type="component" value="Chromosome 24"/>
</dbReference>
<dbReference type="PANTHER" id="PTHR32219:SF3">
    <property type="entry name" value="CALPONIN-LIKE DOMAIN PROTEIN"/>
    <property type="match status" value="1"/>
</dbReference>
<feature type="compositionally biased region" description="Polar residues" evidence="11">
    <location>
        <begin position="27"/>
        <end position="59"/>
    </location>
</feature>
<feature type="region of interest" description="Disordered" evidence="11">
    <location>
        <begin position="162"/>
        <end position="240"/>
    </location>
</feature>
<dbReference type="InterPro" id="IPR055282">
    <property type="entry name" value="PPI1-4"/>
</dbReference>
<protein>
    <submittedName>
        <fullName evidence="14">Uncharacterized protein LOC107817823 isoform X1</fullName>
    </submittedName>
</protein>
<name>A0A1S4CD99_TOBAC</name>
<evidence type="ECO:0000313" key="14">
    <source>
        <dbReference type="RefSeq" id="XP_016499192.1"/>
    </source>
</evidence>
<feature type="compositionally biased region" description="Basic and acidic residues" evidence="11">
    <location>
        <begin position="884"/>
        <end position="894"/>
    </location>
</feature>
<evidence type="ECO:0000256" key="1">
    <source>
        <dbReference type="ARBA" id="ARBA00004162"/>
    </source>
</evidence>
<feature type="region of interest" description="Disordered" evidence="11">
    <location>
        <begin position="394"/>
        <end position="465"/>
    </location>
</feature>
<keyword evidence="5" id="KW-0256">Endoplasmic reticulum</keyword>
<comment type="subcellular location">
    <subcellularLocation>
        <location evidence="1">Cell membrane</location>
        <topology evidence="1">Single-pass membrane protein</topology>
    </subcellularLocation>
    <subcellularLocation>
        <location evidence="2">Endoplasmic reticulum membrane</location>
        <topology evidence="2">Single-pass membrane protein</topology>
    </subcellularLocation>
</comment>
<evidence type="ECO:0000256" key="2">
    <source>
        <dbReference type="ARBA" id="ARBA00004389"/>
    </source>
</evidence>
<comment type="similarity">
    <text evidence="9">Belongs to the plant Proton pump-interactor protein family.</text>
</comment>
<feature type="compositionally biased region" description="Basic and acidic residues" evidence="11">
    <location>
        <begin position="163"/>
        <end position="180"/>
    </location>
</feature>
<feature type="compositionally biased region" description="Basic and acidic residues" evidence="11">
    <location>
        <begin position="1776"/>
        <end position="1787"/>
    </location>
</feature>
<evidence type="ECO:0000256" key="12">
    <source>
        <dbReference type="SAM" id="Phobius"/>
    </source>
</evidence>
<feature type="compositionally biased region" description="Polar residues" evidence="11">
    <location>
        <begin position="1830"/>
        <end position="1853"/>
    </location>
</feature>
<dbReference type="GeneID" id="107817823"/>